<dbReference type="CDD" id="cd04301">
    <property type="entry name" value="NAT_SF"/>
    <property type="match status" value="1"/>
</dbReference>
<dbReference type="GO" id="GO:0004343">
    <property type="term" value="F:glucosamine 6-phosphate N-acetyltransferase activity"/>
    <property type="evidence" value="ECO:0007669"/>
    <property type="project" value="TreeGrafter"/>
</dbReference>
<keyword evidence="3" id="KW-1185">Reference proteome</keyword>
<dbReference type="Gene3D" id="3.40.630.30">
    <property type="match status" value="1"/>
</dbReference>
<dbReference type="STRING" id="1236220.SAMN04488112_101118"/>
<dbReference type="OrthoDB" id="9796171at2"/>
<evidence type="ECO:0000259" key="1">
    <source>
        <dbReference type="PROSITE" id="PS51186"/>
    </source>
</evidence>
<sequence>MNYRIEPVDKQKHLSDALALRYEVFVKEQEVPLSLEVDEWEETAVHFLAWEQERPVGTARLRWINDGIGKVERVAVLSSHRGTGLGRALMEAIEQYAIAQGASQLKLHAQTRVLGFYRKLGYSSQGEPFFDAGIEHMEMKKPILSP</sequence>
<dbReference type="EMBL" id="FMZA01000001">
    <property type="protein sequence ID" value="SDB95889.1"/>
    <property type="molecule type" value="Genomic_DNA"/>
</dbReference>
<keyword evidence="2" id="KW-0012">Acyltransferase</keyword>
<protein>
    <submittedName>
        <fullName evidence="2">Predicted N-acyltransferase, GNAT family</fullName>
    </submittedName>
</protein>
<dbReference type="PANTHER" id="PTHR13355:SF11">
    <property type="entry name" value="GLUCOSAMINE 6-PHOSPHATE N-ACETYLTRANSFERASE"/>
    <property type="match status" value="1"/>
</dbReference>
<dbReference type="RefSeq" id="WP_091565426.1">
    <property type="nucleotide sequence ID" value="NZ_FMZA01000001.1"/>
</dbReference>
<dbReference type="InterPro" id="IPR039143">
    <property type="entry name" value="GNPNAT1-like"/>
</dbReference>
<dbReference type="PANTHER" id="PTHR13355">
    <property type="entry name" value="GLUCOSAMINE 6-PHOSPHATE N-ACETYLTRANSFERASE"/>
    <property type="match status" value="1"/>
</dbReference>
<organism evidence="2 3">
    <name type="scientific">Melghirimyces thermohalophilus</name>
    <dbReference type="NCBI Taxonomy" id="1236220"/>
    <lineage>
        <taxon>Bacteria</taxon>
        <taxon>Bacillati</taxon>
        <taxon>Bacillota</taxon>
        <taxon>Bacilli</taxon>
        <taxon>Bacillales</taxon>
        <taxon>Thermoactinomycetaceae</taxon>
        <taxon>Melghirimyces</taxon>
    </lineage>
</organism>
<dbReference type="Proteomes" id="UP000199387">
    <property type="component" value="Unassembled WGS sequence"/>
</dbReference>
<name>A0A1G6HNP6_9BACL</name>
<proteinExistence type="predicted"/>
<evidence type="ECO:0000313" key="2">
    <source>
        <dbReference type="EMBL" id="SDB95889.1"/>
    </source>
</evidence>
<dbReference type="PROSITE" id="PS51186">
    <property type="entry name" value="GNAT"/>
    <property type="match status" value="1"/>
</dbReference>
<keyword evidence="2" id="KW-0808">Transferase</keyword>
<dbReference type="Pfam" id="PF13673">
    <property type="entry name" value="Acetyltransf_10"/>
    <property type="match status" value="1"/>
</dbReference>
<dbReference type="AlphaFoldDB" id="A0A1G6HNP6"/>
<accession>A0A1G6HNP6</accession>
<dbReference type="InterPro" id="IPR016181">
    <property type="entry name" value="Acyl_CoA_acyltransferase"/>
</dbReference>
<reference evidence="2 3" key="1">
    <citation type="submission" date="2016-10" db="EMBL/GenBank/DDBJ databases">
        <authorList>
            <person name="de Groot N.N."/>
        </authorList>
    </citation>
    <scope>NUCLEOTIDE SEQUENCE [LARGE SCALE GENOMIC DNA]</scope>
    <source>
        <strain evidence="2 3">DSM 45514</strain>
    </source>
</reference>
<feature type="domain" description="N-acetyltransferase" evidence="1">
    <location>
        <begin position="3"/>
        <end position="144"/>
    </location>
</feature>
<dbReference type="InterPro" id="IPR000182">
    <property type="entry name" value="GNAT_dom"/>
</dbReference>
<gene>
    <name evidence="2" type="ORF">SAMN04488112_101118</name>
</gene>
<evidence type="ECO:0000313" key="3">
    <source>
        <dbReference type="Proteomes" id="UP000199387"/>
    </source>
</evidence>
<dbReference type="SUPFAM" id="SSF55729">
    <property type="entry name" value="Acyl-CoA N-acyltransferases (Nat)"/>
    <property type="match status" value="1"/>
</dbReference>